<dbReference type="EMBL" id="SULI01000010">
    <property type="protein sequence ID" value="TKZ20599.1"/>
    <property type="molecule type" value="Genomic_DNA"/>
</dbReference>
<feature type="region of interest" description="Disordered" evidence="1">
    <location>
        <begin position="141"/>
        <end position="181"/>
    </location>
</feature>
<dbReference type="Proteomes" id="UP000306575">
    <property type="component" value="Unassembled WGS sequence"/>
</dbReference>
<dbReference type="RefSeq" id="WP_138016248.1">
    <property type="nucleotide sequence ID" value="NZ_SULI01000010.1"/>
</dbReference>
<proteinExistence type="predicted"/>
<feature type="region of interest" description="Disordered" evidence="1">
    <location>
        <begin position="472"/>
        <end position="491"/>
    </location>
</feature>
<evidence type="ECO:0000313" key="3">
    <source>
        <dbReference type="Proteomes" id="UP000306575"/>
    </source>
</evidence>
<protein>
    <submittedName>
        <fullName evidence="2">Uncharacterized protein</fullName>
    </submittedName>
</protein>
<organism evidence="2 3">
    <name type="scientific">Shimia litoralis</name>
    <dbReference type="NCBI Taxonomy" id="420403"/>
    <lineage>
        <taxon>Bacteria</taxon>
        <taxon>Pseudomonadati</taxon>
        <taxon>Pseudomonadota</taxon>
        <taxon>Alphaproteobacteria</taxon>
        <taxon>Rhodobacterales</taxon>
        <taxon>Roseobacteraceae</taxon>
    </lineage>
</organism>
<gene>
    <name evidence="2" type="ORF">FAP39_09920</name>
</gene>
<name>A0A4U7N4B0_9RHOB</name>
<feature type="compositionally biased region" description="Polar residues" evidence="1">
    <location>
        <begin position="141"/>
        <end position="151"/>
    </location>
</feature>
<evidence type="ECO:0000313" key="2">
    <source>
        <dbReference type="EMBL" id="TKZ20599.1"/>
    </source>
</evidence>
<comment type="caution">
    <text evidence="2">The sequence shown here is derived from an EMBL/GenBank/DDBJ whole genome shotgun (WGS) entry which is preliminary data.</text>
</comment>
<dbReference type="OrthoDB" id="996425at2"/>
<sequence>MTTSAHAQGWQDYELPHITFSTPQDWEITYSQRDVEYDFASPDGTFSLWVNWWFPDEPLLGYDDIVSHRTLTLAGKTALLIHIETETERYLTIAFPEDKNSDGEVLLFQLIAPMSLTITNHEKMMDMLTGRFFFDGQKVQPNSRTPFSSGEKSSATAPKATPAPPSPKQDAPPHQTTSAPVTHYYDADTDFSVPHPVGWETHTAQGNGLSQVALVAPEQDAMVLVIAARGQDARSATDMALGLLYRDSLIIKSIEDEAYPEIGQSSAHAVETVSKIYSISNIAMPYTRGRVWVYQGGDTENAYVIVTIRPTDATQDRQDQLAAIATGFRFGAPPSSATSPATSPVLSPKIKLPSKSSKESLGEQWLAQLETHFQSECILETLVGSSRSALTVMKTANAEPRFLATCMNGAHPIFAADFPYDPQGQTSDYFYPLYIETFQANDNSDFSFLAIQDQLLLTLTLEDDNSLSLEVTELSAPEPLPSPKDATSSPDDMRAVLGPVQIFDGHSLADWEPFAFEGGDFDLHTNLGHGGMHISIPDDKGWAKTGLIYRGRAFELPENGEKTSLEISVLMDADASNSLTIAMLNPEKDTTDPYESYLLRFHLVKSGDLGVLSASAKNISQTARLSFLWPANDTTVRFILRSDDVFELRDAESNVLALWDIGKPMSKGPWSLAVYGQVPRKNTGFDLVIKDITATIAPTPDTPDPDKVGARNVALFDGRQVSPNWVPLQNAENLFRSRAYLQGGTLKIGWPQDDTGAKYLGIYTPEPVIWLDTFHEGAETRLTVTIDGAITNDFEVGLQQAFGLYHNMLSNGAWVASWRRQDDGTFTFRTEVRGHDGALIAEGLSQVPNQFDIVLTPKGVAIDGVGLPSGVVPWTQLIDGAGLRIWTYAMASKQGNASLGLHGIDLKHTPAPAMPPAAPAAGVAPLAQTVLFDGTLDASWQKISRGNAIFQDLARITDAGLVLARRENPPNNNKIALASTEKIITLDERVQRTPYRLDIQLDPSEQNLGGWIYLTENPDNPYDTASVAIELERLTYGPNNGGLRVRMYSGHMYYSHLERTFQADWLATWDGMLSLVLGDGAAGLKFGDTLTHAITTSRVQRGGAYRLMFEPGQRTRPSEQALTLAKVTGGWITPANMTAQDRWLLVDDETFDADAFADELAIGIMGN</sequence>
<evidence type="ECO:0000256" key="1">
    <source>
        <dbReference type="SAM" id="MobiDB-lite"/>
    </source>
</evidence>
<reference evidence="2 3" key="1">
    <citation type="submission" date="2019-04" db="EMBL/GenBank/DDBJ databases">
        <title>Genome sequence of Pelagicola litoralis CL-ES2.</title>
        <authorList>
            <person name="Cao J."/>
        </authorList>
    </citation>
    <scope>NUCLEOTIDE SEQUENCE [LARGE SCALE GENOMIC DNA]</scope>
    <source>
        <strain evidence="2 3">CL-ES2</strain>
    </source>
</reference>
<accession>A0A4U7N4B0</accession>
<keyword evidence="3" id="KW-1185">Reference proteome</keyword>
<dbReference type="AlphaFoldDB" id="A0A4U7N4B0"/>